<dbReference type="HOGENOM" id="CLU_1646287_0_0_1"/>
<dbReference type="EnsemblPlants" id="OBART03G25570.1">
    <property type="protein sequence ID" value="OBART03G25570.1"/>
    <property type="gene ID" value="OBART03G25570"/>
</dbReference>
<sequence length="161" mass="17166">MCGGLASWQSDGAASNGALTGWPRHVAADSPRVCIFNFGWHLSSSSPHRLPTPPSPTSSVSFRIPDVVVGCELCNDEVGIRKELTFDSPAAPPSTTITISWDKPTEAPTVEGVDLDTFEKEMMGLTNIFPAGEVSLNDFIAKNTPLSPNQPRRMGLPAAES</sequence>
<evidence type="ECO:0000313" key="2">
    <source>
        <dbReference type="Proteomes" id="UP000026960"/>
    </source>
</evidence>
<dbReference type="STRING" id="65489.A0A0D3FL52"/>
<evidence type="ECO:0000313" key="1">
    <source>
        <dbReference type="EnsemblPlants" id="OBART03G25570.1"/>
    </source>
</evidence>
<dbReference type="InterPro" id="IPR021659">
    <property type="entry name" value="NdhS"/>
</dbReference>
<proteinExistence type="predicted"/>
<dbReference type="PANTHER" id="PTHR35494:SF1">
    <property type="entry name" value="NAD(P)H-QUINONE OXIDOREDUCTASE SUBUNIT S, CHLOROPLASTIC"/>
    <property type="match status" value="1"/>
</dbReference>
<dbReference type="GO" id="GO:0009767">
    <property type="term" value="P:photosynthetic electron transport chain"/>
    <property type="evidence" value="ECO:0007669"/>
    <property type="project" value="InterPro"/>
</dbReference>
<reference evidence="1" key="1">
    <citation type="journal article" date="2009" name="Rice">
        <title>De Novo Next Generation Sequencing of Plant Genomes.</title>
        <authorList>
            <person name="Rounsley S."/>
            <person name="Marri P.R."/>
            <person name="Yu Y."/>
            <person name="He R."/>
            <person name="Sisneros N."/>
            <person name="Goicoechea J.L."/>
            <person name="Lee S.J."/>
            <person name="Angelova A."/>
            <person name="Kudrna D."/>
            <person name="Luo M."/>
            <person name="Affourtit J."/>
            <person name="Desany B."/>
            <person name="Knight J."/>
            <person name="Niazi F."/>
            <person name="Egholm M."/>
            <person name="Wing R.A."/>
        </authorList>
    </citation>
    <scope>NUCLEOTIDE SEQUENCE [LARGE SCALE GENOMIC DNA]</scope>
    <source>
        <strain evidence="1">cv. IRGC 105608</strain>
    </source>
</reference>
<dbReference type="PaxDb" id="65489-OBART03G25570.1"/>
<accession>A0A0D3FL52</accession>
<dbReference type="Proteomes" id="UP000026960">
    <property type="component" value="Chromosome 3"/>
</dbReference>
<protein>
    <submittedName>
        <fullName evidence="1">Uncharacterized protein</fullName>
    </submittedName>
</protein>
<organism evidence="1">
    <name type="scientific">Oryza barthii</name>
    <dbReference type="NCBI Taxonomy" id="65489"/>
    <lineage>
        <taxon>Eukaryota</taxon>
        <taxon>Viridiplantae</taxon>
        <taxon>Streptophyta</taxon>
        <taxon>Embryophyta</taxon>
        <taxon>Tracheophyta</taxon>
        <taxon>Spermatophyta</taxon>
        <taxon>Magnoliopsida</taxon>
        <taxon>Liliopsida</taxon>
        <taxon>Poales</taxon>
        <taxon>Poaceae</taxon>
        <taxon>BOP clade</taxon>
        <taxon>Oryzoideae</taxon>
        <taxon>Oryzeae</taxon>
        <taxon>Oryzinae</taxon>
        <taxon>Oryza</taxon>
    </lineage>
</organism>
<reference evidence="1" key="2">
    <citation type="submission" date="2015-03" db="UniProtKB">
        <authorList>
            <consortium name="EnsemblPlants"/>
        </authorList>
    </citation>
    <scope>IDENTIFICATION</scope>
</reference>
<keyword evidence="2" id="KW-1185">Reference proteome</keyword>
<dbReference type="AlphaFoldDB" id="A0A0D3FL52"/>
<dbReference type="PANTHER" id="PTHR35494">
    <property type="entry name" value="NAD(P)H-QUINONE OXIDOREDUCTASE SUBUNIT S, CHLOROPLASTIC"/>
    <property type="match status" value="1"/>
</dbReference>
<dbReference type="Gramene" id="OBART03G25570.1">
    <property type="protein sequence ID" value="OBART03G25570.1"/>
    <property type="gene ID" value="OBART03G25570"/>
</dbReference>
<name>A0A0D3FL52_9ORYZ</name>